<dbReference type="PANTHER" id="PTHR46586">
    <property type="entry name" value="ANKYRIN REPEAT-CONTAINING PROTEIN"/>
    <property type="match status" value="1"/>
</dbReference>
<dbReference type="GeneID" id="31367522"/>
<dbReference type="RefSeq" id="XP_020429581.1">
    <property type="nucleotide sequence ID" value="XM_020582800.1"/>
</dbReference>
<name>D3BLK2_HETP5</name>
<evidence type="ECO:0008006" key="3">
    <source>
        <dbReference type="Google" id="ProtNLM"/>
    </source>
</evidence>
<sequence>MEKSIYILVFNNSVLSKIIFNYVNNISSLNGRKHFSWNEVVRIPQVLVAHNYFEQLKQCMSSNTKIDRAPTLKLAIRFGSVEMLAYIINRLKLDLNSYQSWSTSQSYFGFGDMSDHFPEHCDTINSILCYASQHGRMDIVQYLVEKYTRYQWNYYRAMVMAPLSDSLEMLKYFTEKHNNIPNERFDNYEFISTVFETAAFIGRIDMFEYLLTEQEKDLKKSKVVCRVAVNGGHLQLVEYLLKNHRDLVEKESSELLNIASKKNCSDIFHLLYSNGIQTFTVGVMDCFLDHGNMSILQWLHENTTATCTALAMTFAASQGNIECLQWLHANRTEEFEEETIAYAAKNGHFECVKWLHENRSEAVSQQEMEYAAESGHFEIMKWLRIVRHTPPRGTIWATSSTIMSMTRLRYVN</sequence>
<protein>
    <recommendedName>
        <fullName evidence="3">Ankyrin repeat protein</fullName>
    </recommendedName>
</protein>
<reference evidence="1 2" key="1">
    <citation type="journal article" date="2011" name="Genome Res.">
        <title>Phylogeny-wide analysis of social amoeba genomes highlights ancient origins for complex intercellular communication.</title>
        <authorList>
            <person name="Heidel A.J."/>
            <person name="Lawal H.M."/>
            <person name="Felder M."/>
            <person name="Schilde C."/>
            <person name="Helps N.R."/>
            <person name="Tunggal B."/>
            <person name="Rivero F."/>
            <person name="John U."/>
            <person name="Schleicher M."/>
            <person name="Eichinger L."/>
            <person name="Platzer M."/>
            <person name="Noegel A.A."/>
            <person name="Schaap P."/>
            <person name="Gloeckner G."/>
        </authorList>
    </citation>
    <scope>NUCLEOTIDE SEQUENCE [LARGE SCALE GENOMIC DNA]</scope>
    <source>
        <strain evidence="2">ATCC 26659 / Pp 5 / PN500</strain>
    </source>
</reference>
<dbReference type="InterPro" id="IPR036770">
    <property type="entry name" value="Ankyrin_rpt-contain_sf"/>
</dbReference>
<dbReference type="InterPro" id="IPR002110">
    <property type="entry name" value="Ankyrin_rpt"/>
</dbReference>
<dbReference type="Gene3D" id="1.25.40.20">
    <property type="entry name" value="Ankyrin repeat-containing domain"/>
    <property type="match status" value="1"/>
</dbReference>
<proteinExistence type="predicted"/>
<dbReference type="InterPro" id="IPR052050">
    <property type="entry name" value="SecEffector_AnkRepeat"/>
</dbReference>
<evidence type="ECO:0000313" key="1">
    <source>
        <dbReference type="EMBL" id="EFA77453.1"/>
    </source>
</evidence>
<dbReference type="SUPFAM" id="SSF48403">
    <property type="entry name" value="Ankyrin repeat"/>
    <property type="match status" value="1"/>
</dbReference>
<dbReference type="AlphaFoldDB" id="D3BLK2"/>
<dbReference type="EMBL" id="ADBJ01000042">
    <property type="protein sequence ID" value="EFA77453.1"/>
    <property type="molecule type" value="Genomic_DNA"/>
</dbReference>
<dbReference type="Pfam" id="PF12796">
    <property type="entry name" value="Ank_2"/>
    <property type="match status" value="1"/>
</dbReference>
<accession>D3BLK2</accession>
<keyword evidence="2" id="KW-1185">Reference proteome</keyword>
<comment type="caution">
    <text evidence="1">The sequence shown here is derived from an EMBL/GenBank/DDBJ whole genome shotgun (WGS) entry which is preliminary data.</text>
</comment>
<dbReference type="InParanoid" id="D3BLK2"/>
<dbReference type="Proteomes" id="UP000001396">
    <property type="component" value="Unassembled WGS sequence"/>
</dbReference>
<organism evidence="1 2">
    <name type="scientific">Heterostelium pallidum (strain ATCC 26659 / Pp 5 / PN500)</name>
    <name type="common">Cellular slime mold</name>
    <name type="synonym">Polysphondylium pallidum</name>
    <dbReference type="NCBI Taxonomy" id="670386"/>
    <lineage>
        <taxon>Eukaryota</taxon>
        <taxon>Amoebozoa</taxon>
        <taxon>Evosea</taxon>
        <taxon>Eumycetozoa</taxon>
        <taxon>Dictyostelia</taxon>
        <taxon>Acytosteliales</taxon>
        <taxon>Acytosteliaceae</taxon>
        <taxon>Heterostelium</taxon>
    </lineage>
</organism>
<dbReference type="SMART" id="SM00248">
    <property type="entry name" value="ANK"/>
    <property type="match status" value="5"/>
</dbReference>
<gene>
    <name evidence="1" type="ORF">PPL_12055</name>
</gene>
<evidence type="ECO:0000313" key="2">
    <source>
        <dbReference type="Proteomes" id="UP000001396"/>
    </source>
</evidence>
<dbReference type="PANTHER" id="PTHR46586:SF3">
    <property type="entry name" value="ANKYRIN REPEAT-CONTAINING PROTEIN"/>
    <property type="match status" value="1"/>
</dbReference>